<dbReference type="GO" id="GO:0003723">
    <property type="term" value="F:RNA binding"/>
    <property type="evidence" value="ECO:0007669"/>
    <property type="project" value="UniProtKB-KW"/>
</dbReference>
<keyword evidence="3" id="KW-0696">RNA-directed RNA polymerase</keyword>
<evidence type="ECO:0000256" key="7">
    <source>
        <dbReference type="ARBA" id="ARBA00023158"/>
    </source>
</evidence>
<evidence type="ECO:0000256" key="3">
    <source>
        <dbReference type="ARBA" id="ARBA00022484"/>
    </source>
</evidence>
<reference evidence="14" key="1">
    <citation type="submission" date="2016-05" db="UniProtKB">
        <authorList>
            <consortium name="WormBaseParasite"/>
        </authorList>
    </citation>
    <scope>IDENTIFICATION</scope>
</reference>
<dbReference type="InterPro" id="IPR057493">
    <property type="entry name" value="PH_RdRP-assoc"/>
</dbReference>
<keyword evidence="6" id="KW-0694">RNA-binding</keyword>
<evidence type="ECO:0000256" key="1">
    <source>
        <dbReference type="ARBA" id="ARBA00005762"/>
    </source>
</evidence>
<sequence>MISEQIYGSLFQTKIVTLLSSMSPGTDLFHFAYMGSADTSLFENLLCFEDLLPHFSVQQCRRLLAHTGGDLDDALELAFETSATSDGFVCSSASSDVTPRTASSTSSSPLVPAHISYPSCTSTEVVSKQVISATRRQSNDLLTIFSKDPSLIFIYYSCTTPLILKITVPVEGLPNEQIMHDIRKVLCKCGCMIERIGRPVARLQAAYEERYAEISANVQLKSNETSSQESLIEFAENFINETGYGLSMQPLMEIRNIDSVFSQICAEHANVDIVWLAVGNMPNAGTFFIRGEYVTKYNTRSNCIKDAIPETKTSNAADGQTQIVSGGHKLLSYATFEHDRRLMSLYFAVENPQRSSDGLLFTGYKLVLPYVSFHSVLVDCGSDHTERDNRIFIHLKYPPQLWQAIPRQMACGRRVLNMEQCRDWIRVVSWPGNNYFCGCSQESLAGSPWLAFSIPKESIQPEQMFPNEIVEWARRPRFAKMAPTWMVFEIIARWKRRAKCQISFAAVMRVPRREPPIENVPELPSFRLNYAMEALIGRGSVVTDQLFDHDDSSHNSLFFRRLIFASKECLLACEESLDGALAAIDERRRISLFTFFEYTYAQKVNALRRLVNDEEVGAFNDLPPNCVLIRKVMATPLRLILMPPEVMMTNRVVRHFGEEYALRCVFRDDNGQRLVVNDFTRGRAVQEQSLIIQRLVYKTLSEGIHIASRHYKFLAWSNSQMRDHGCYMYSATKVIDDVSGKERIYEIEDIRRWMGDFTASKNVPKLMSRMGQCFTQAQPTIVLERKDWRMEEDIVGGLPHPETGELFNFSDGAGRISAKYASLVAAKLDLRPPPSCFQVRFKGFKGVLCVDPSLDLENKENVVFRRSQKKFEEDESEAAELEVVKHSMPSFVCLSRPLIMILDQVSERQNRELHQRLCWRIHCLLEKELNTLAEMLLDEEVAAEALSSRLSLSIDFRQLHDSGFTFTNEPFFRSLLVAVHHYNIKQHLSKLKIFLPGSMGRTMYGVIDDTGVLQYGQVFVQYSPSVRTPSKKVITHVGPVLVTKNPCLVGGDVRMFTAVYQSSLSHLRDVIVFPRYGPRPHTDEMAGSDLDGDEYIVIFDKDLFLDHNEEAMHFPKPVASDYDTPPTAEDMIDFFLKYLSQDSIGRMSNAHLIMSDRLGLFHEICDGIARKCSIAVDFPKSGEPAEPLSSFEQSDIVPDFMQKSFRPSYRSHRLVGRKVKKVENIVELAQMIPFTDTFDPQLYDESLFDTHPCLVGNSIHLRNQYNAKVQQLMDEYGITDEASVVSGHSVTIRRITDMEKDDYSYYHSDRIVEMRYSRIYESFRREFFMEFGEESDFITVDAFGQRGIRWNSALITKAKVWYAVCYGKRAMCPSKFRSFPWIVWDLLLIVKRRILITLKQSSSSTMNPTSARLTAVIEHFCETNSERMNATVAKFSSGPSRLDSFVRYSQRYGRKLETLCFVVDNWLSSEGVYEHSTLRSEHAITLLLQFGVGILHGKHSPLDLINQSVFLSPLVDDTEEMNSDREYMIMASLGDILISFVRYLASERFANACALSMLMPDSTNNGRTLLLSKPYQWAMLNAVAFRTFHHVALTSTFEALHLEGDSETWDFGESDMPTVIAGDMSTSNGVNLQRIIAALKKWSGVKEIMCRTVRRDQLMVSCAGSITARQCLQRLLLIDQSRLIDFICSDTIPAEARNESL</sequence>
<evidence type="ECO:0000256" key="5">
    <source>
        <dbReference type="ARBA" id="ARBA00022695"/>
    </source>
</evidence>
<dbReference type="GO" id="GO:0031380">
    <property type="term" value="C:nuclear RNA-directed RNA polymerase complex"/>
    <property type="evidence" value="ECO:0007669"/>
    <property type="project" value="TreeGrafter"/>
</dbReference>
<dbReference type="Pfam" id="PF05183">
    <property type="entry name" value="RdRP"/>
    <property type="match status" value="1"/>
</dbReference>
<dbReference type="EC" id="2.7.7.48" evidence="2"/>
<feature type="domain" description="RDRP C-terminal head" evidence="12">
    <location>
        <begin position="1260"/>
        <end position="1400"/>
    </location>
</feature>
<dbReference type="GO" id="GO:0030422">
    <property type="term" value="P:siRNA processing"/>
    <property type="evidence" value="ECO:0007669"/>
    <property type="project" value="TreeGrafter"/>
</dbReference>
<evidence type="ECO:0000313" key="13">
    <source>
        <dbReference type="Proteomes" id="UP000036681"/>
    </source>
</evidence>
<dbReference type="Pfam" id="PF25359">
    <property type="entry name" value="PH_met_RdRP"/>
    <property type="match status" value="1"/>
</dbReference>
<comment type="catalytic activity">
    <reaction evidence="8">
        <text>RNA(n) + a ribonucleoside 5'-triphosphate = RNA(n+1) + diphosphate</text>
        <dbReference type="Rhea" id="RHEA:21248"/>
        <dbReference type="Rhea" id="RHEA-COMP:14527"/>
        <dbReference type="Rhea" id="RHEA-COMP:17342"/>
        <dbReference type="ChEBI" id="CHEBI:33019"/>
        <dbReference type="ChEBI" id="CHEBI:61557"/>
        <dbReference type="ChEBI" id="CHEBI:140395"/>
        <dbReference type="EC" id="2.7.7.48"/>
    </reaction>
</comment>
<evidence type="ECO:0000259" key="11">
    <source>
        <dbReference type="Pfam" id="PF25359"/>
    </source>
</evidence>
<dbReference type="InterPro" id="IPR057596">
    <property type="entry name" value="RDRP_core"/>
</dbReference>
<keyword evidence="5" id="KW-0548">Nucleotidyltransferase</keyword>
<dbReference type="WBParaSite" id="ALUE_0000742301-mRNA-1">
    <property type="protein sequence ID" value="ALUE_0000742301-mRNA-1"/>
    <property type="gene ID" value="ALUE_0000742301"/>
</dbReference>
<feature type="domain" description="DUF7752" evidence="10">
    <location>
        <begin position="1448"/>
        <end position="1556"/>
    </location>
</feature>
<feature type="domain" description="PH-like" evidence="11">
    <location>
        <begin position="266"/>
        <end position="508"/>
    </location>
</feature>
<evidence type="ECO:0000256" key="8">
    <source>
        <dbReference type="ARBA" id="ARBA00048744"/>
    </source>
</evidence>
<dbReference type="InterPro" id="IPR056654">
    <property type="entry name" value="DUF7752"/>
</dbReference>
<dbReference type="InterPro" id="IPR007855">
    <property type="entry name" value="RDRP"/>
</dbReference>
<evidence type="ECO:0000259" key="12">
    <source>
        <dbReference type="Pfam" id="PF26253"/>
    </source>
</evidence>
<evidence type="ECO:0000256" key="4">
    <source>
        <dbReference type="ARBA" id="ARBA00022679"/>
    </source>
</evidence>
<dbReference type="Proteomes" id="UP000036681">
    <property type="component" value="Unplaced"/>
</dbReference>
<evidence type="ECO:0000256" key="6">
    <source>
        <dbReference type="ARBA" id="ARBA00022884"/>
    </source>
</evidence>
<evidence type="ECO:0000259" key="9">
    <source>
        <dbReference type="Pfam" id="PF05183"/>
    </source>
</evidence>
<accession>A0A0M3HWC6</accession>
<keyword evidence="13" id="KW-1185">Reference proteome</keyword>
<dbReference type="GO" id="GO:0003968">
    <property type="term" value="F:RNA-directed RNA polymerase activity"/>
    <property type="evidence" value="ECO:0007669"/>
    <property type="project" value="UniProtKB-KW"/>
</dbReference>
<proteinExistence type="inferred from homology"/>
<name>A0A0M3HWC6_ASCLU</name>
<organism evidence="13 14">
    <name type="scientific">Ascaris lumbricoides</name>
    <name type="common">Giant roundworm</name>
    <dbReference type="NCBI Taxonomy" id="6252"/>
    <lineage>
        <taxon>Eukaryota</taxon>
        <taxon>Metazoa</taxon>
        <taxon>Ecdysozoa</taxon>
        <taxon>Nematoda</taxon>
        <taxon>Chromadorea</taxon>
        <taxon>Rhabditida</taxon>
        <taxon>Spirurina</taxon>
        <taxon>Ascaridomorpha</taxon>
        <taxon>Ascaridoidea</taxon>
        <taxon>Ascarididae</taxon>
        <taxon>Ascaris</taxon>
    </lineage>
</organism>
<evidence type="ECO:0000259" key="10">
    <source>
        <dbReference type="Pfam" id="PF24934"/>
    </source>
</evidence>
<dbReference type="Pfam" id="PF26253">
    <property type="entry name" value="RdRP_head"/>
    <property type="match status" value="1"/>
</dbReference>
<protein>
    <recommendedName>
        <fullName evidence="2">RNA-directed RNA polymerase</fullName>
        <ecNumber evidence="2">2.7.7.48</ecNumber>
    </recommendedName>
</protein>
<dbReference type="PANTHER" id="PTHR23079">
    <property type="entry name" value="RNA-DEPENDENT RNA POLYMERASE"/>
    <property type="match status" value="1"/>
</dbReference>
<feature type="domain" description="RDRP core" evidence="9">
    <location>
        <begin position="635"/>
        <end position="1217"/>
    </location>
</feature>
<dbReference type="InterPro" id="IPR058752">
    <property type="entry name" value="RDRP_C_head"/>
</dbReference>
<evidence type="ECO:0000313" key="14">
    <source>
        <dbReference type="WBParaSite" id="ALUE_0000742301-mRNA-1"/>
    </source>
</evidence>
<evidence type="ECO:0000256" key="2">
    <source>
        <dbReference type="ARBA" id="ARBA00012494"/>
    </source>
</evidence>
<comment type="similarity">
    <text evidence="1">Belongs to the RdRP family.</text>
</comment>
<keyword evidence="7" id="KW-0943">RNA-mediated gene silencing</keyword>
<dbReference type="PANTHER" id="PTHR23079:SF55">
    <property type="entry name" value="RNA-DIRECTED RNA POLYMERASE"/>
    <property type="match status" value="1"/>
</dbReference>
<dbReference type="Pfam" id="PF24934">
    <property type="entry name" value="DUF7752"/>
    <property type="match status" value="1"/>
</dbReference>
<keyword evidence="4" id="KW-0808">Transferase</keyword>